<dbReference type="PRINTS" id="PR00420">
    <property type="entry name" value="RNGMNOXGNASE"/>
</dbReference>
<keyword evidence="2" id="KW-0285">Flavoprotein</keyword>
<dbReference type="GeneID" id="91991326"/>
<dbReference type="InterPro" id="IPR002938">
    <property type="entry name" value="FAD-bd"/>
</dbReference>
<dbReference type="EMBL" id="ATAM02000007">
    <property type="protein sequence ID" value="KAL0247434.1"/>
    <property type="molecule type" value="Genomic_DNA"/>
</dbReference>
<dbReference type="SUPFAM" id="SSF51905">
    <property type="entry name" value="FAD/NAD(P)-binding domain"/>
    <property type="match status" value="1"/>
</dbReference>
<dbReference type="PANTHER" id="PTHR13789:SF309">
    <property type="entry name" value="PUTATIVE (AFU_ORTHOLOGUE AFUA_6G14510)-RELATED"/>
    <property type="match status" value="1"/>
</dbReference>
<dbReference type="InterPro" id="IPR050493">
    <property type="entry name" value="FAD-dep_Monooxygenase_BioMet"/>
</dbReference>
<keyword evidence="3" id="KW-0274">FAD</keyword>
<accession>A0ABR3BSW9</accession>
<protein>
    <recommendedName>
        <fullName evidence="6">FAD-binding domain-containing protein</fullName>
    </recommendedName>
</protein>
<keyword evidence="4" id="KW-0560">Oxidoreductase</keyword>
<evidence type="ECO:0000259" key="6">
    <source>
        <dbReference type="Pfam" id="PF01494"/>
    </source>
</evidence>
<evidence type="ECO:0000256" key="4">
    <source>
        <dbReference type="ARBA" id="ARBA00023002"/>
    </source>
</evidence>
<keyword evidence="5" id="KW-0503">Monooxygenase</keyword>
<comment type="caution">
    <text evidence="7">The sequence shown here is derived from an EMBL/GenBank/DDBJ whole genome shotgun (WGS) entry which is preliminary data.</text>
</comment>
<feature type="domain" description="FAD-binding" evidence="6">
    <location>
        <begin position="12"/>
        <end position="365"/>
    </location>
</feature>
<dbReference type="Pfam" id="PF01494">
    <property type="entry name" value="FAD_binding_3"/>
    <property type="match status" value="1"/>
</dbReference>
<evidence type="ECO:0000313" key="7">
    <source>
        <dbReference type="EMBL" id="KAL0247434.1"/>
    </source>
</evidence>
<comment type="similarity">
    <text evidence="1">Belongs to the paxM FAD-dependent monooxygenase family.</text>
</comment>
<gene>
    <name evidence="7" type="ORF">I308_104470</name>
</gene>
<evidence type="ECO:0000256" key="5">
    <source>
        <dbReference type="ARBA" id="ARBA00023033"/>
    </source>
</evidence>
<dbReference type="Gene3D" id="3.50.50.60">
    <property type="entry name" value="FAD/NAD(P)-binding domain"/>
    <property type="match status" value="1"/>
</dbReference>
<dbReference type="PANTHER" id="PTHR13789">
    <property type="entry name" value="MONOOXYGENASE"/>
    <property type="match status" value="1"/>
</dbReference>
<organism evidence="7 8">
    <name type="scientific">Cryptococcus tetragattii IND107</name>
    <dbReference type="NCBI Taxonomy" id="1296105"/>
    <lineage>
        <taxon>Eukaryota</taxon>
        <taxon>Fungi</taxon>
        <taxon>Dikarya</taxon>
        <taxon>Basidiomycota</taxon>
        <taxon>Agaricomycotina</taxon>
        <taxon>Tremellomycetes</taxon>
        <taxon>Tremellales</taxon>
        <taxon>Cryptococcaceae</taxon>
        <taxon>Cryptococcus</taxon>
        <taxon>Cryptococcus gattii species complex</taxon>
    </lineage>
</organism>
<name>A0ABR3BSW9_9TREE</name>
<evidence type="ECO:0000256" key="3">
    <source>
        <dbReference type="ARBA" id="ARBA00022827"/>
    </source>
</evidence>
<reference evidence="7 8" key="2">
    <citation type="submission" date="2024-01" db="EMBL/GenBank/DDBJ databases">
        <title>Comparative genomics of Cryptococcus and Kwoniella reveals pathogenesis evolution and contrasting modes of karyotype evolution via chromosome fusion or intercentromeric recombination.</title>
        <authorList>
            <person name="Coelho M.A."/>
            <person name="David-Palma M."/>
            <person name="Shea T."/>
            <person name="Bowers K."/>
            <person name="Mcginley-Smith S."/>
            <person name="Mohammad A.W."/>
            <person name="Gnirke A."/>
            <person name="Yurkov A.M."/>
            <person name="Nowrousian M."/>
            <person name="Sun S."/>
            <person name="Cuomo C.A."/>
            <person name="Heitman J."/>
        </authorList>
    </citation>
    <scope>NUCLEOTIDE SEQUENCE [LARGE SCALE GENOMIC DNA]</scope>
    <source>
        <strain evidence="7 8">IND107</strain>
    </source>
</reference>
<evidence type="ECO:0000256" key="1">
    <source>
        <dbReference type="ARBA" id="ARBA00007992"/>
    </source>
</evidence>
<keyword evidence="8" id="KW-1185">Reference proteome</keyword>
<dbReference type="InterPro" id="IPR036188">
    <property type="entry name" value="FAD/NAD-bd_sf"/>
</dbReference>
<dbReference type="Proteomes" id="UP000054399">
    <property type="component" value="Unassembled WGS sequence"/>
</dbReference>
<evidence type="ECO:0000256" key="2">
    <source>
        <dbReference type="ARBA" id="ARBA00022630"/>
    </source>
</evidence>
<evidence type="ECO:0000313" key="8">
    <source>
        <dbReference type="Proteomes" id="UP000054399"/>
    </source>
</evidence>
<dbReference type="RefSeq" id="XP_066613395.1">
    <property type="nucleotide sequence ID" value="XM_066758947.1"/>
</dbReference>
<proteinExistence type="inferred from homology"/>
<sequence length="422" mass="46454">MMAAQQSKIPSHVLILGGGLAGTCFALALSKSNIRSTIFELRPCPSDIGGPLMLAPNALRVLDKLVGIYEEIKDCGFSFEKIDFYSEDGMKLGGFVQGDEKRWGYKALRIKRAILHNKLLEACAASDKIGFKYGMIWKNINESETGVTIHFEDGTQASGDILIGCDGIHSRLRSYLLPDPPTPTYAGLAGIGGEVSRSSLDIPPSITLPAFIYTRPGMVMFVPLDCSGENIGWSAQRTVPERTRAGWREYEGSGDAIRGIKEDYKNVQNEILQSLLKVASEEAGHARVWAPYQIPHLPTWHSKRICLIGDAAHAIPPSGGQGAAQAFEDGGLLSMFLSNEEAVGKGYEKLFEQFEKKRKKRFEVVESLTKTSGNSRQEGMSGLEWFIKKWGMWAFLLTKGGYMKEDALMSYDVTKESVVVPN</sequence>
<reference evidence="8" key="1">
    <citation type="submission" date="2015-01" db="EMBL/GenBank/DDBJ databases">
        <title>The Genome Sequence of Cryptococcus gattii MMRL2647.</title>
        <authorList>
            <consortium name="The Broad Institute Genomics Platform"/>
            <person name="Cuomo C."/>
            <person name="Litvintseva A."/>
            <person name="Chen Y."/>
            <person name="Heitman J."/>
            <person name="Sun S."/>
            <person name="Springer D."/>
            <person name="Dromer F."/>
            <person name="Young S."/>
            <person name="Zeng Q."/>
            <person name="Gargeya S."/>
            <person name="Abouelleil A."/>
            <person name="Alvarado L."/>
            <person name="Chapman S.B."/>
            <person name="Gainer-Dewar J."/>
            <person name="Goldberg J."/>
            <person name="Griggs A."/>
            <person name="Gujja S."/>
            <person name="Hansen M."/>
            <person name="Howarth C."/>
            <person name="Imamovic A."/>
            <person name="Larimer J."/>
            <person name="Murphy C."/>
            <person name="Naylor J."/>
            <person name="Pearson M."/>
            <person name="Priest M."/>
            <person name="Roberts A."/>
            <person name="Saif S."/>
            <person name="Shea T."/>
            <person name="Sykes S."/>
            <person name="Wortman J."/>
            <person name="Nusbaum C."/>
            <person name="Birren B."/>
        </authorList>
    </citation>
    <scope>NUCLEOTIDE SEQUENCE [LARGE SCALE GENOMIC DNA]</scope>
    <source>
        <strain evidence="8">IND107</strain>
    </source>
</reference>